<dbReference type="Proteomes" id="UP001055460">
    <property type="component" value="Chromosome"/>
</dbReference>
<keyword evidence="1" id="KW-0812">Transmembrane</keyword>
<dbReference type="EMBL" id="CP098807">
    <property type="protein sequence ID" value="USJ24894.1"/>
    <property type="molecule type" value="Genomic_DNA"/>
</dbReference>
<gene>
    <name evidence="2" type="ORF">NE863_08000</name>
</gene>
<dbReference type="AlphaFoldDB" id="A0A9Q9DB31"/>
<dbReference type="RefSeq" id="WP_090293861.1">
    <property type="nucleotide sequence ID" value="NZ_CP098807.1"/>
</dbReference>
<keyword evidence="1" id="KW-0472">Membrane</keyword>
<keyword evidence="1" id="KW-1133">Transmembrane helix</keyword>
<proteinExistence type="predicted"/>
<evidence type="ECO:0000313" key="2">
    <source>
        <dbReference type="EMBL" id="USJ24894.1"/>
    </source>
</evidence>
<feature type="transmembrane region" description="Helical" evidence="1">
    <location>
        <begin position="50"/>
        <end position="69"/>
    </location>
</feature>
<evidence type="ECO:0000313" key="3">
    <source>
        <dbReference type="Proteomes" id="UP001055460"/>
    </source>
</evidence>
<evidence type="ECO:0000256" key="1">
    <source>
        <dbReference type="SAM" id="Phobius"/>
    </source>
</evidence>
<organism evidence="2 3">
    <name type="scientific">Ensifer adhaerens</name>
    <name type="common">Sinorhizobium morelense</name>
    <dbReference type="NCBI Taxonomy" id="106592"/>
    <lineage>
        <taxon>Bacteria</taxon>
        <taxon>Pseudomonadati</taxon>
        <taxon>Pseudomonadota</taxon>
        <taxon>Alphaproteobacteria</taxon>
        <taxon>Hyphomicrobiales</taxon>
        <taxon>Rhizobiaceae</taxon>
        <taxon>Sinorhizobium/Ensifer group</taxon>
        <taxon>Ensifer</taxon>
    </lineage>
</organism>
<sequence length="70" mass="8139">MVEAICRGRMQHHETAQQMELNNLDRRMRDAYKDTQRVASKDDAERASRMRFRAACVLAVLIGLLLAIFF</sequence>
<name>A0A9Q9DB31_ENSAD</name>
<protein>
    <recommendedName>
        <fullName evidence="4">Transmembrane protein</fullName>
    </recommendedName>
</protein>
<accession>A0A9Q9DB31</accession>
<evidence type="ECO:0008006" key="4">
    <source>
        <dbReference type="Google" id="ProtNLM"/>
    </source>
</evidence>
<reference evidence="2" key="1">
    <citation type="submission" date="2022-06" db="EMBL/GenBank/DDBJ databases">
        <title>Physiological and biochemical characterization and genomic elucidation of a strain of the genus Ensifer adhaerens M8 that combines arsenic oxidation and chromium reduction.</title>
        <authorList>
            <person name="Li X."/>
            <person name="Yu c."/>
        </authorList>
    </citation>
    <scope>NUCLEOTIDE SEQUENCE</scope>
    <source>
        <strain evidence="2">M8</strain>
    </source>
</reference>